<gene>
    <name evidence="13" type="ORF">LALA0_S07e03070g</name>
</gene>
<dbReference type="AlphaFoldDB" id="A0A0C7MT51"/>
<sequence>MRMAFYELLLSLFVKVALCQEYWPSLSAEPQLALRSQRDLGVNVSIDQIYNVGVNVDKVLGSGNQPSNETDSLMTLNSLLKVGVQSYVVDLNVSDPQNLRLPSSNISFSNLLATVRQYVTSSNNYLNANILVLLLRPNFDSTSTASNSSSSPLLPNITAQLEANLGLSSIYTPSQLLSDREQGVTVGFTGDYSKAGWPPLEHFLYKIQKRVLVAYIDANVSDVLPSDYVFDGTALNFQTSNTTLSCASYQSPELANVAKRGWRFLESQFLSDNIREYAMCGYSPIIGNNYDLQNISAIADLLQNSLSWSWAYNEPNSYNAIRSNATSLVALRCAVVHYVATNSTINWAVANCYDKRRTVCRHKNDNLDWSISKTNLNYFSTHDQDNDDVCPDNYTVSLPKNPLEERALKSVLTEVGSEELDAWIDMNSISVQDCWVAGGPNAPCPYEKETSSRSFVGIITPVSVFSAISIALLFFLTWRKVPIQDNRKHWKKIVSTHSTLQKEGVPS</sequence>
<feature type="domain" description="MTC6 partial TIM-barrel" evidence="12">
    <location>
        <begin position="24"/>
        <end position="308"/>
    </location>
</feature>
<accession>A0A0C7MT51</accession>
<dbReference type="InterPro" id="IPR051008">
    <property type="entry name" value="Telomere_Capping_Maintenance"/>
</dbReference>
<dbReference type="Pfam" id="PF25506">
    <property type="entry name" value="TIM-barrel_MTC6"/>
    <property type="match status" value="1"/>
</dbReference>
<keyword evidence="6" id="KW-0325">Glycoprotein</keyword>
<dbReference type="PANTHER" id="PTHR35518">
    <property type="entry name" value="MAINTENANCE OF TELOMOERE CAPPING"/>
    <property type="match status" value="1"/>
</dbReference>
<keyword evidence="4 10" id="KW-1133">Transmembrane helix</keyword>
<dbReference type="OrthoDB" id="5573651at2759"/>
<evidence type="ECO:0000256" key="11">
    <source>
        <dbReference type="SAM" id="SignalP"/>
    </source>
</evidence>
<proteinExistence type="inferred from homology"/>
<evidence type="ECO:0000313" key="14">
    <source>
        <dbReference type="Proteomes" id="UP000054304"/>
    </source>
</evidence>
<feature type="transmembrane region" description="Helical" evidence="10">
    <location>
        <begin position="455"/>
        <end position="478"/>
    </location>
</feature>
<dbReference type="InterPro" id="IPR057530">
    <property type="entry name" value="TIM-barrel_MTC6"/>
</dbReference>
<evidence type="ECO:0000256" key="2">
    <source>
        <dbReference type="ARBA" id="ARBA00022692"/>
    </source>
</evidence>
<dbReference type="RefSeq" id="XP_022629352.1">
    <property type="nucleotide sequence ID" value="XM_022771446.1"/>
</dbReference>
<dbReference type="GO" id="GO:0005789">
    <property type="term" value="C:endoplasmic reticulum membrane"/>
    <property type="evidence" value="ECO:0007669"/>
    <property type="project" value="EnsemblFungi"/>
</dbReference>
<dbReference type="EMBL" id="LN736366">
    <property type="protein sequence ID" value="CEP63131.1"/>
    <property type="molecule type" value="Genomic_DNA"/>
</dbReference>
<evidence type="ECO:0000256" key="1">
    <source>
        <dbReference type="ARBA" id="ARBA00004479"/>
    </source>
</evidence>
<reference evidence="13 14" key="1">
    <citation type="submission" date="2014-12" db="EMBL/GenBank/DDBJ databases">
        <authorList>
            <person name="Neuveglise Cecile"/>
        </authorList>
    </citation>
    <scope>NUCLEOTIDE SEQUENCE [LARGE SCALE GENOMIC DNA]</scope>
    <source>
        <strain evidence="13 14">CBS 12615</strain>
    </source>
</reference>
<comment type="function">
    <text evidence="7">May be involved in telomere capping.</text>
</comment>
<dbReference type="GeneID" id="34686621"/>
<dbReference type="HOGENOM" id="CLU_033723_0_0_1"/>
<evidence type="ECO:0000256" key="6">
    <source>
        <dbReference type="ARBA" id="ARBA00023180"/>
    </source>
</evidence>
<evidence type="ECO:0000256" key="9">
    <source>
        <dbReference type="ARBA" id="ARBA00039865"/>
    </source>
</evidence>
<evidence type="ECO:0000256" key="8">
    <source>
        <dbReference type="ARBA" id="ARBA00038159"/>
    </source>
</evidence>
<comment type="similarity">
    <text evidence="8">Belongs to the MTC6 family.</text>
</comment>
<keyword evidence="14" id="KW-1185">Reference proteome</keyword>
<evidence type="ECO:0000259" key="12">
    <source>
        <dbReference type="Pfam" id="PF25506"/>
    </source>
</evidence>
<evidence type="ECO:0000256" key="7">
    <source>
        <dbReference type="ARBA" id="ARBA00037703"/>
    </source>
</evidence>
<keyword evidence="2 10" id="KW-0812">Transmembrane</keyword>
<keyword evidence="5 10" id="KW-0472">Membrane</keyword>
<keyword evidence="3 11" id="KW-0732">Signal</keyword>
<organism evidence="13 14">
    <name type="scientific">Lachancea lanzarotensis</name>
    <dbReference type="NCBI Taxonomy" id="1245769"/>
    <lineage>
        <taxon>Eukaryota</taxon>
        <taxon>Fungi</taxon>
        <taxon>Dikarya</taxon>
        <taxon>Ascomycota</taxon>
        <taxon>Saccharomycotina</taxon>
        <taxon>Saccharomycetes</taxon>
        <taxon>Saccharomycetales</taxon>
        <taxon>Saccharomycetaceae</taxon>
        <taxon>Lachancea</taxon>
    </lineage>
</organism>
<evidence type="ECO:0000256" key="5">
    <source>
        <dbReference type="ARBA" id="ARBA00023136"/>
    </source>
</evidence>
<evidence type="ECO:0000256" key="3">
    <source>
        <dbReference type="ARBA" id="ARBA00022729"/>
    </source>
</evidence>
<name>A0A0C7MT51_9SACH</name>
<protein>
    <recommendedName>
        <fullName evidence="9">Maintenance of telomere capping protein 6</fullName>
    </recommendedName>
</protein>
<evidence type="ECO:0000256" key="4">
    <source>
        <dbReference type="ARBA" id="ARBA00022989"/>
    </source>
</evidence>
<evidence type="ECO:0000313" key="13">
    <source>
        <dbReference type="EMBL" id="CEP63131.1"/>
    </source>
</evidence>
<feature type="chain" id="PRO_5002202792" description="Maintenance of telomere capping protein 6" evidence="11">
    <location>
        <begin position="20"/>
        <end position="507"/>
    </location>
</feature>
<feature type="signal peptide" evidence="11">
    <location>
        <begin position="1"/>
        <end position="19"/>
    </location>
</feature>
<dbReference type="Proteomes" id="UP000054304">
    <property type="component" value="Unassembled WGS sequence"/>
</dbReference>
<dbReference type="PANTHER" id="PTHR35518:SF2">
    <property type="entry name" value="MAINTENANCE OF TELOMERE CAPPING PROTEIN 6"/>
    <property type="match status" value="1"/>
</dbReference>
<evidence type="ECO:0000256" key="10">
    <source>
        <dbReference type="SAM" id="Phobius"/>
    </source>
</evidence>
<dbReference type="GO" id="GO:0071464">
    <property type="term" value="P:cellular response to hydrostatic pressure"/>
    <property type="evidence" value="ECO:0007669"/>
    <property type="project" value="EnsemblFungi"/>
</dbReference>
<comment type="subcellular location">
    <subcellularLocation>
        <location evidence="1">Membrane</location>
        <topology evidence="1">Single-pass type I membrane protein</topology>
    </subcellularLocation>
</comment>
<dbReference type="STRING" id="1245769.A0A0C7MT51"/>